<name>A0A0Q2UGW4_MYCGO</name>
<dbReference type="RefSeq" id="WP_055577103.1">
    <property type="nucleotide sequence ID" value="NZ_LKTM01000050.1"/>
</dbReference>
<evidence type="ECO:0000313" key="2">
    <source>
        <dbReference type="Proteomes" id="UP000051677"/>
    </source>
</evidence>
<reference evidence="1 2" key="1">
    <citation type="submission" date="2015-10" db="EMBL/GenBank/DDBJ databases">
        <title>Mycobacterium gordonae draft genome assembly.</title>
        <authorList>
            <person name="Ustinova V."/>
            <person name="Smirnova T."/>
            <person name="Blagodatskikh K."/>
            <person name="Varlamov D."/>
            <person name="Larionova E."/>
            <person name="Chernousova L."/>
        </authorList>
    </citation>
    <scope>NUCLEOTIDE SEQUENCE [LARGE SCALE GENOMIC DNA]</scope>
    <source>
        <strain evidence="1 2">CTRI 14-8773</strain>
    </source>
</reference>
<evidence type="ECO:0000313" key="1">
    <source>
        <dbReference type="EMBL" id="KQH80008.1"/>
    </source>
</evidence>
<dbReference type="AlphaFoldDB" id="A0A0Q2UGW4"/>
<proteinExistence type="predicted"/>
<dbReference type="Proteomes" id="UP000051677">
    <property type="component" value="Unassembled WGS sequence"/>
</dbReference>
<organism evidence="1 2">
    <name type="scientific">Mycobacterium gordonae</name>
    <dbReference type="NCBI Taxonomy" id="1778"/>
    <lineage>
        <taxon>Bacteria</taxon>
        <taxon>Bacillati</taxon>
        <taxon>Actinomycetota</taxon>
        <taxon>Actinomycetes</taxon>
        <taxon>Mycobacteriales</taxon>
        <taxon>Mycobacteriaceae</taxon>
        <taxon>Mycobacterium</taxon>
    </lineage>
</organism>
<gene>
    <name evidence="1" type="ORF">AO501_12510</name>
</gene>
<accession>A0A0Q2UGW4</accession>
<dbReference type="EMBL" id="LKTM01000050">
    <property type="protein sequence ID" value="KQH80008.1"/>
    <property type="molecule type" value="Genomic_DNA"/>
</dbReference>
<sequence length="133" mass="14558">MFSEQIQVAAGRDLTAGNRVAVYRNLHRSAWSIRSMEGPHKGKVVGYAQAVALTGCLMHVNPRAQLKIANGGARQVHAWIIGRLADVVDLNQPQRITYQPHHRAEFFVVSTGRAIWTAPAVVFTDAAYIDGPA</sequence>
<dbReference type="InterPro" id="IPR058002">
    <property type="entry name" value="Gp82"/>
</dbReference>
<dbReference type="OrthoDB" id="4734608at2"/>
<comment type="caution">
    <text evidence="1">The sequence shown here is derived from an EMBL/GenBank/DDBJ whole genome shotgun (WGS) entry which is preliminary data.</text>
</comment>
<dbReference type="Pfam" id="PF25735">
    <property type="entry name" value="Phage_L5_gp82"/>
    <property type="match status" value="1"/>
</dbReference>
<protein>
    <submittedName>
        <fullName evidence="1">Uncharacterized protein</fullName>
    </submittedName>
</protein>